<dbReference type="Ensembl" id="ENSSPUT00000015033.1">
    <property type="protein sequence ID" value="ENSSPUP00000014093.1"/>
    <property type="gene ID" value="ENSSPUG00000010866.1"/>
</dbReference>
<feature type="transmembrane region" description="Helical" evidence="1">
    <location>
        <begin position="139"/>
        <end position="163"/>
    </location>
</feature>
<protein>
    <submittedName>
        <fullName evidence="2">Uncharacterized protein</fullName>
    </submittedName>
</protein>
<organism evidence="2 3">
    <name type="scientific">Sphenodon punctatus</name>
    <name type="common">Tuatara</name>
    <name type="synonym">Hatteria punctata</name>
    <dbReference type="NCBI Taxonomy" id="8508"/>
    <lineage>
        <taxon>Eukaryota</taxon>
        <taxon>Metazoa</taxon>
        <taxon>Chordata</taxon>
        <taxon>Craniata</taxon>
        <taxon>Vertebrata</taxon>
        <taxon>Euteleostomi</taxon>
        <taxon>Lepidosauria</taxon>
        <taxon>Sphenodontia</taxon>
        <taxon>Sphenodontidae</taxon>
        <taxon>Sphenodon</taxon>
    </lineage>
</organism>
<name>A0A8D0H1V5_SPHPU</name>
<dbReference type="GeneTree" id="ENSGT00390000001948"/>
<reference evidence="2" key="2">
    <citation type="submission" date="2025-09" db="UniProtKB">
        <authorList>
            <consortium name="Ensembl"/>
        </authorList>
    </citation>
    <scope>IDENTIFICATION</scope>
</reference>
<sequence length="189" mass="20429">FSLLCIYCFPINIFPPRLLHFSSFPTSPPSLPFHPFFHSLLSLLLSLLTLDCFAPSFSHPASSSFVILFLFCPSPRPPDLSISLCLSVCLSVSGGGCPGGQAWSLDLDKCMECSVCQQLPKNDFCPACGDPLPTDPLRLWLVVGGSLGAVMLAVLVGGVIAYARCRRREKFTTPIEETGGHSAQESLIH</sequence>
<reference evidence="2" key="1">
    <citation type="submission" date="2025-08" db="UniProtKB">
        <authorList>
            <consortium name="Ensembl"/>
        </authorList>
    </citation>
    <scope>IDENTIFICATION</scope>
</reference>
<dbReference type="GO" id="GO:2001238">
    <property type="term" value="P:positive regulation of extrinsic apoptotic signaling pathway"/>
    <property type="evidence" value="ECO:0007669"/>
    <property type="project" value="TreeGrafter"/>
</dbReference>
<dbReference type="Gene3D" id="4.10.400.20">
    <property type="match status" value="1"/>
</dbReference>
<keyword evidence="3" id="KW-1185">Reference proteome</keyword>
<dbReference type="PANTHER" id="PTHR32037">
    <property type="entry name" value="TUMOR NECROSIS FACTOR RECEPTOR SUPERFAMILY MEMBER 12A"/>
    <property type="match status" value="1"/>
</dbReference>
<dbReference type="Proteomes" id="UP000694392">
    <property type="component" value="Unplaced"/>
</dbReference>
<dbReference type="Pfam" id="PF12191">
    <property type="entry name" value="stn_TNFRSF12A"/>
    <property type="match status" value="1"/>
</dbReference>
<accession>A0A8D0H1V5</accession>
<dbReference type="GO" id="GO:0005886">
    <property type="term" value="C:plasma membrane"/>
    <property type="evidence" value="ECO:0007669"/>
    <property type="project" value="InterPro"/>
</dbReference>
<keyword evidence="1" id="KW-1133">Transmembrane helix</keyword>
<proteinExistence type="predicted"/>
<dbReference type="AlphaFoldDB" id="A0A8D0H1V5"/>
<dbReference type="PANTHER" id="PTHR32037:SF2">
    <property type="entry name" value="TUMOR NECROSIS FACTOR RECEPTOR SUPERFAMILY MEMBER 12A"/>
    <property type="match status" value="1"/>
</dbReference>
<dbReference type="InterPro" id="IPR022316">
    <property type="entry name" value="TNFR_12"/>
</dbReference>
<keyword evidence="1" id="KW-0812">Transmembrane</keyword>
<evidence type="ECO:0000313" key="2">
    <source>
        <dbReference type="Ensembl" id="ENSSPUP00000014093.1"/>
    </source>
</evidence>
<keyword evidence="1" id="KW-0472">Membrane</keyword>
<evidence type="ECO:0000313" key="3">
    <source>
        <dbReference type="Proteomes" id="UP000694392"/>
    </source>
</evidence>
<dbReference type="PRINTS" id="PR01962">
    <property type="entry name" value="TNFACTORR12"/>
</dbReference>
<evidence type="ECO:0000256" key="1">
    <source>
        <dbReference type="SAM" id="Phobius"/>
    </source>
</evidence>